<dbReference type="RefSeq" id="WP_184476641.1">
    <property type="nucleotide sequence ID" value="NZ_JACHOV010000011.1"/>
</dbReference>
<comment type="caution">
    <text evidence="16">The sequence shown here is derived from an EMBL/GenBank/DDBJ whole genome shotgun (WGS) entry which is preliminary data.</text>
</comment>
<dbReference type="NCBIfam" id="TIGR01266">
    <property type="entry name" value="fum_ac_acetase"/>
    <property type="match status" value="1"/>
</dbReference>
<evidence type="ECO:0000256" key="6">
    <source>
        <dbReference type="ARBA" id="ARBA00022801"/>
    </source>
</evidence>
<feature type="binding site" evidence="13">
    <location>
        <position position="130"/>
    </location>
    <ligand>
        <name>Ca(2+)</name>
        <dbReference type="ChEBI" id="CHEBI:29108"/>
    </ligand>
</feature>
<dbReference type="AlphaFoldDB" id="A0A840HY60"/>
<dbReference type="InterPro" id="IPR011234">
    <property type="entry name" value="Fumarylacetoacetase-like_C"/>
</dbReference>
<dbReference type="GO" id="GO:1902000">
    <property type="term" value="P:homogentisate catabolic process"/>
    <property type="evidence" value="ECO:0007669"/>
    <property type="project" value="TreeGrafter"/>
</dbReference>
<proteinExistence type="predicted"/>
<evidence type="ECO:0000256" key="2">
    <source>
        <dbReference type="ARBA" id="ARBA00001946"/>
    </source>
</evidence>
<dbReference type="GO" id="GO:0006559">
    <property type="term" value="P:L-phenylalanine catabolic process"/>
    <property type="evidence" value="ECO:0007669"/>
    <property type="project" value="UniProtKB-UniPathway"/>
</dbReference>
<comment type="cofactor">
    <cofactor evidence="2 13">
        <name>Mg(2+)</name>
        <dbReference type="ChEBI" id="CHEBI:18420"/>
    </cofactor>
</comment>
<evidence type="ECO:0000256" key="8">
    <source>
        <dbReference type="ARBA" id="ARBA00022842"/>
    </source>
</evidence>
<evidence type="ECO:0000256" key="9">
    <source>
        <dbReference type="ARBA" id="ARBA00022878"/>
    </source>
</evidence>
<feature type="binding site" evidence="13">
    <location>
        <position position="204"/>
    </location>
    <ligand>
        <name>Ca(2+)</name>
        <dbReference type="ChEBI" id="CHEBI:29108"/>
    </ligand>
</feature>
<evidence type="ECO:0000256" key="3">
    <source>
        <dbReference type="ARBA" id="ARBA00004782"/>
    </source>
</evidence>
<keyword evidence="5 13" id="KW-0479">Metal-binding</keyword>
<dbReference type="InterPro" id="IPR015377">
    <property type="entry name" value="Fumarylacetoacetase_N"/>
</dbReference>
<comment type="cofactor">
    <cofactor evidence="1 13">
        <name>Ca(2+)</name>
        <dbReference type="ChEBI" id="CHEBI:29108"/>
    </cofactor>
</comment>
<dbReference type="InterPro" id="IPR036663">
    <property type="entry name" value="Fumarylacetoacetase_C_sf"/>
</dbReference>
<keyword evidence="9" id="KW-0828">Tyrosine catabolism</keyword>
<evidence type="ECO:0000313" key="17">
    <source>
        <dbReference type="Proteomes" id="UP000575068"/>
    </source>
</evidence>
<reference evidence="16 17" key="1">
    <citation type="submission" date="2020-08" db="EMBL/GenBank/DDBJ databases">
        <title>Genomic Encyclopedia of Type Strains, Phase IV (KMG-IV): sequencing the most valuable type-strain genomes for metagenomic binning, comparative biology and taxonomic classification.</title>
        <authorList>
            <person name="Goeker M."/>
        </authorList>
    </citation>
    <scope>NUCLEOTIDE SEQUENCE [LARGE SCALE GENOMIC DNA]</scope>
    <source>
        <strain evidence="16 17">DSM 7465</strain>
    </source>
</reference>
<evidence type="ECO:0000313" key="16">
    <source>
        <dbReference type="EMBL" id="MBB4642490.1"/>
    </source>
</evidence>
<dbReference type="Proteomes" id="UP000575068">
    <property type="component" value="Unassembled WGS sequence"/>
</dbReference>
<feature type="binding site" evidence="12">
    <location>
        <position position="243"/>
    </location>
    <ligand>
        <name>substrate</name>
    </ligand>
</feature>
<dbReference type="Gene3D" id="2.30.30.230">
    <property type="entry name" value="Fumarylacetoacetase, N-terminal domain"/>
    <property type="match status" value="1"/>
</dbReference>
<organism evidence="16 17">
    <name type="scientific">Rhizorhapis suberifaciens</name>
    <name type="common">corky root of lettuce</name>
    <dbReference type="NCBI Taxonomy" id="13656"/>
    <lineage>
        <taxon>Bacteria</taxon>
        <taxon>Pseudomonadati</taxon>
        <taxon>Pseudomonadota</taxon>
        <taxon>Alphaproteobacteria</taxon>
        <taxon>Sphingomonadales</taxon>
        <taxon>Sphingomonadaceae</taxon>
        <taxon>Rhizorhapis</taxon>
    </lineage>
</organism>
<dbReference type="EC" id="3.7.1.2" evidence="4"/>
<keyword evidence="6 16" id="KW-0378">Hydrolase</keyword>
<feature type="binding site" evidence="13">
    <location>
        <position position="236"/>
    </location>
    <ligand>
        <name>Ca(2+)</name>
        <dbReference type="ChEBI" id="CHEBI:29108"/>
    </ligand>
</feature>
<evidence type="ECO:0000256" key="7">
    <source>
        <dbReference type="ARBA" id="ARBA00022837"/>
    </source>
</evidence>
<feature type="binding site" evidence="13">
    <location>
        <position position="256"/>
    </location>
    <ligand>
        <name>Mg(2+)</name>
        <dbReference type="ChEBI" id="CHEBI:18420"/>
    </ligand>
</feature>
<feature type="binding site" evidence="12">
    <location>
        <position position="247"/>
    </location>
    <ligand>
        <name>substrate</name>
    </ligand>
</feature>
<dbReference type="InterPro" id="IPR005959">
    <property type="entry name" value="Fumarylacetoacetase"/>
</dbReference>
<evidence type="ECO:0000256" key="1">
    <source>
        <dbReference type="ARBA" id="ARBA00001913"/>
    </source>
</evidence>
<evidence type="ECO:0000256" key="4">
    <source>
        <dbReference type="ARBA" id="ARBA00012094"/>
    </source>
</evidence>
<dbReference type="PANTHER" id="PTHR43069:SF2">
    <property type="entry name" value="FUMARYLACETOACETASE"/>
    <property type="match status" value="1"/>
</dbReference>
<evidence type="ECO:0000256" key="5">
    <source>
        <dbReference type="ARBA" id="ARBA00022723"/>
    </source>
</evidence>
<comment type="pathway">
    <text evidence="3">Amino-acid degradation; L-phenylalanine degradation; acetoacetate and fumarate from L-phenylalanine: step 6/6.</text>
</comment>
<feature type="binding site" evidence="12">
    <location>
        <position position="363"/>
    </location>
    <ligand>
        <name>substrate</name>
    </ligand>
</feature>
<dbReference type="EMBL" id="JACHOV010000011">
    <property type="protein sequence ID" value="MBB4642490.1"/>
    <property type="molecule type" value="Genomic_DNA"/>
</dbReference>
<feature type="binding site" evidence="12">
    <location>
        <position position="132"/>
    </location>
    <ligand>
        <name>substrate</name>
    </ligand>
</feature>
<feature type="binding site" evidence="13">
    <location>
        <position position="260"/>
    </location>
    <ligand>
        <name>Mg(2+)</name>
        <dbReference type="ChEBI" id="CHEBI:18420"/>
    </ligand>
</feature>
<dbReference type="SUPFAM" id="SSF56529">
    <property type="entry name" value="FAH"/>
    <property type="match status" value="1"/>
</dbReference>
<keyword evidence="17" id="KW-1185">Reference proteome</keyword>
<dbReference type="GO" id="GO:0006572">
    <property type="term" value="P:L-tyrosine catabolic process"/>
    <property type="evidence" value="ECO:0007669"/>
    <property type="project" value="UniProtKB-KW"/>
</dbReference>
<feature type="domain" description="Fumarylacetoacetase-like C-terminal" evidence="14">
    <location>
        <begin position="131"/>
        <end position="418"/>
    </location>
</feature>
<dbReference type="UniPathway" id="UPA00139">
    <property type="reaction ID" value="UER00341"/>
</dbReference>
<keyword evidence="7 13" id="KW-0106">Calcium</keyword>
<dbReference type="Pfam" id="PF01557">
    <property type="entry name" value="FAA_hydrolase"/>
    <property type="match status" value="1"/>
</dbReference>
<evidence type="ECO:0000256" key="12">
    <source>
        <dbReference type="PIRSR" id="PIRSR605959-2"/>
    </source>
</evidence>
<dbReference type="InterPro" id="IPR036462">
    <property type="entry name" value="Fumarylacetoacetase_N_sf"/>
</dbReference>
<evidence type="ECO:0000259" key="15">
    <source>
        <dbReference type="Pfam" id="PF09298"/>
    </source>
</evidence>
<dbReference type="SUPFAM" id="SSF63433">
    <property type="entry name" value="Fumarylacetoacetate hydrolase, FAH, N-terminal domain"/>
    <property type="match status" value="1"/>
</dbReference>
<name>A0A840HY60_9SPHN</name>
<dbReference type="PANTHER" id="PTHR43069">
    <property type="entry name" value="FUMARYLACETOACETASE"/>
    <property type="match status" value="1"/>
</dbReference>
<gene>
    <name evidence="16" type="ORF">HNQ99_002821</name>
</gene>
<feature type="binding site" evidence="13">
    <location>
        <position position="202"/>
    </location>
    <ligand>
        <name>Ca(2+)</name>
        <dbReference type="ChEBI" id="CHEBI:29108"/>
    </ligand>
</feature>
<dbReference type="GO" id="GO:0004334">
    <property type="term" value="F:fumarylacetoacetase activity"/>
    <property type="evidence" value="ECO:0007669"/>
    <property type="project" value="UniProtKB-EC"/>
</dbReference>
<evidence type="ECO:0000256" key="11">
    <source>
        <dbReference type="PIRSR" id="PIRSR605959-1"/>
    </source>
</evidence>
<feature type="binding site" evidence="12">
    <location>
        <position position="146"/>
    </location>
    <ligand>
        <name>substrate</name>
    </ligand>
</feature>
<keyword evidence="10" id="KW-0585">Phenylalanine catabolism</keyword>
<dbReference type="Pfam" id="PF09298">
    <property type="entry name" value="FAA_hydrolase_N"/>
    <property type="match status" value="1"/>
</dbReference>
<dbReference type="Gene3D" id="3.90.850.10">
    <property type="entry name" value="Fumarylacetoacetase-like, C-terminal domain"/>
    <property type="match status" value="1"/>
</dbReference>
<feature type="active site" description="Proton acceptor" evidence="11">
    <location>
        <position position="137"/>
    </location>
</feature>
<feature type="domain" description="Fumarylacetoacetase N-terminal" evidence="15">
    <location>
        <begin position="26"/>
        <end position="110"/>
    </location>
</feature>
<dbReference type="GO" id="GO:0046872">
    <property type="term" value="F:metal ion binding"/>
    <property type="evidence" value="ECO:0007669"/>
    <property type="project" value="UniProtKB-KW"/>
</dbReference>
<protein>
    <recommendedName>
        <fullName evidence="4">fumarylacetoacetase</fullName>
        <ecNumber evidence="4">3.7.1.2</ecNumber>
    </recommendedName>
</protein>
<feature type="binding site" evidence="13">
    <location>
        <position position="236"/>
    </location>
    <ligand>
        <name>Mg(2+)</name>
        <dbReference type="ChEBI" id="CHEBI:18420"/>
    </ligand>
</feature>
<evidence type="ECO:0000259" key="14">
    <source>
        <dbReference type="Pfam" id="PF01557"/>
    </source>
</evidence>
<keyword evidence="8 13" id="KW-0460">Magnesium</keyword>
<evidence type="ECO:0000256" key="10">
    <source>
        <dbReference type="ARBA" id="ARBA00023232"/>
    </source>
</evidence>
<sequence length="432" mass="46691">MIDYTHDPAARSWVETANGHSDFPIQNLPLGIFAPDGQDFRCGVAIGNHILDLRAAGAAKLLPKTVAEALGGTRLNTFVSLGRSAATELRHALFRLLSDSAPQQTKVEPLLHIAGACIMALPARPGGYTDFYAGIAHATNIGKLVRPESPLMPNYKYVPIGYHGRTSSIVPSGTSIRRPRGQIKDREAPEPVFLPSRRLDYEVELGFWVGPGNALGDTIPIEVADQHLAGMTLLNDWSARDIQTWEYQPLGPFLAKSFASTVSPWLVMMDALEPYRQAQPPRPTGDPSLLPYLVDAEDQAHGAFQIDIQAAARTAAMRQQNAEPVTLCRTSALHLYWTPAQLLAHHSSNGCPLEPGDLLGSGTISAPGQDGYGSLMELTKAGKEPFLLGSEERRFLEDGDEVLMTARCAKEGFATIGFGECRGIILPALNPA</sequence>
<accession>A0A840HY60</accession>
<evidence type="ECO:0000256" key="13">
    <source>
        <dbReference type="PIRSR" id="PIRSR605959-3"/>
    </source>
</evidence>